<protein>
    <submittedName>
        <fullName evidence="3">TIGR02594, TIGR02594 family protein</fullName>
    </submittedName>
</protein>
<accession>A0A6J5NK40</accession>
<evidence type="ECO:0000313" key="3">
    <source>
        <dbReference type="EMBL" id="CAB4159739.1"/>
    </source>
</evidence>
<keyword evidence="1" id="KW-0929">Antimicrobial</keyword>
<evidence type="ECO:0000259" key="2">
    <source>
        <dbReference type="Pfam" id="PF05257"/>
    </source>
</evidence>
<dbReference type="InterPro" id="IPR038765">
    <property type="entry name" value="Papain-like_cys_pep_sf"/>
</dbReference>
<proteinExistence type="predicted"/>
<dbReference type="InterPro" id="IPR007921">
    <property type="entry name" value="CHAP_dom"/>
</dbReference>
<dbReference type="Pfam" id="PF05257">
    <property type="entry name" value="CHAP"/>
    <property type="match status" value="1"/>
</dbReference>
<dbReference type="EMBL" id="LR796689">
    <property type="protein sequence ID" value="CAB4159739.1"/>
    <property type="molecule type" value="Genomic_DNA"/>
</dbReference>
<sequence length="167" mass="18346">MKPQQTHLPNTPELMIQVALGEVGYVEGPKDNETKYGAFTKHNFQPWCGSFLMWCAKKAGVTIPNVVSVIDGMEAFKQLDRLREKPRVGDLAFFNFTKGPIPQHVGLVVEVNQAGVITCVEGNTSSKNQANGGQVEKKPRPTLFVLAYGRPKYTKPATEKVASDANN</sequence>
<dbReference type="Gene3D" id="3.90.1720.10">
    <property type="entry name" value="endopeptidase domain like (from Nostoc punctiforme)"/>
    <property type="match status" value="1"/>
</dbReference>
<feature type="domain" description="Peptidase C51" evidence="2">
    <location>
        <begin position="43"/>
        <end position="123"/>
    </location>
</feature>
<reference evidence="3" key="1">
    <citation type="submission" date="2020-04" db="EMBL/GenBank/DDBJ databases">
        <authorList>
            <person name="Chiriac C."/>
            <person name="Salcher M."/>
            <person name="Ghai R."/>
            <person name="Kavagutti S V."/>
        </authorList>
    </citation>
    <scope>NUCLEOTIDE SEQUENCE</scope>
</reference>
<name>A0A6J5NK40_9CAUD</name>
<dbReference type="SUPFAM" id="SSF54001">
    <property type="entry name" value="Cysteine proteinases"/>
    <property type="match status" value="1"/>
</dbReference>
<dbReference type="GO" id="GO:0001897">
    <property type="term" value="P:symbiont-mediated cytolysis of host cell"/>
    <property type="evidence" value="ECO:0007669"/>
    <property type="project" value="UniProtKB-ARBA"/>
</dbReference>
<gene>
    <name evidence="3" type="ORF">UFOVP719_14</name>
</gene>
<organism evidence="3">
    <name type="scientific">uncultured Caudovirales phage</name>
    <dbReference type="NCBI Taxonomy" id="2100421"/>
    <lineage>
        <taxon>Viruses</taxon>
        <taxon>Duplodnaviria</taxon>
        <taxon>Heunggongvirae</taxon>
        <taxon>Uroviricota</taxon>
        <taxon>Caudoviricetes</taxon>
        <taxon>Peduoviridae</taxon>
        <taxon>Maltschvirus</taxon>
        <taxon>Maltschvirus maltsch</taxon>
    </lineage>
</organism>
<evidence type="ECO:0000256" key="1">
    <source>
        <dbReference type="ARBA" id="ARBA00022529"/>
    </source>
</evidence>